<protein>
    <submittedName>
        <fullName evidence="2">Uncharacterized protein</fullName>
    </submittedName>
</protein>
<keyword evidence="1" id="KW-0472">Membrane</keyword>
<dbReference type="EMBL" id="LUTU01000005">
    <property type="protein sequence ID" value="OAJ67961.1"/>
    <property type="molecule type" value="Genomic_DNA"/>
</dbReference>
<evidence type="ECO:0000313" key="2">
    <source>
        <dbReference type="EMBL" id="OAJ67961.1"/>
    </source>
</evidence>
<organism evidence="2 3">
    <name type="scientific">Gluconobacter cerinus</name>
    <dbReference type="NCBI Taxonomy" id="38307"/>
    <lineage>
        <taxon>Bacteria</taxon>
        <taxon>Pseudomonadati</taxon>
        <taxon>Pseudomonadota</taxon>
        <taxon>Alphaproteobacteria</taxon>
        <taxon>Acetobacterales</taxon>
        <taxon>Acetobacteraceae</taxon>
        <taxon>Gluconobacter</taxon>
    </lineage>
</organism>
<feature type="transmembrane region" description="Helical" evidence="1">
    <location>
        <begin position="144"/>
        <end position="162"/>
    </location>
</feature>
<keyword evidence="1" id="KW-1133">Transmembrane helix</keyword>
<gene>
    <name evidence="2" type="ORF">A0123_00661</name>
</gene>
<dbReference type="RefSeq" id="WP_232309077.1">
    <property type="nucleotide sequence ID" value="NZ_LUTU01000005.1"/>
</dbReference>
<sequence length="167" mass="17553">MSAAPLSFAARGLIAGAAQPVGCYGGDEPENAFSDRTADRRNRADAGVYSAASDTGDFQASGAHIVSGTTQPKPLDGTGWIRKVLAGLILGATLAIGLMGILGLLFHADAQLKTAASQILRWFPGPVWGLVVAFSFLFRSPRQAWLTLVLVNAGVWILFFLLHGVMA</sequence>
<dbReference type="Proteomes" id="UP000077786">
    <property type="component" value="Unassembled WGS sequence"/>
</dbReference>
<reference evidence="2 3" key="1">
    <citation type="submission" date="2016-03" db="EMBL/GenBank/DDBJ databases">
        <title>Draft genome sequence of Gluconobacter cerinus strain CECT 9110.</title>
        <authorList>
            <person name="Sainz F."/>
            <person name="Mas A."/>
            <person name="Torija M.J."/>
        </authorList>
    </citation>
    <scope>NUCLEOTIDE SEQUENCE [LARGE SCALE GENOMIC DNA]</scope>
    <source>
        <strain evidence="2 3">CECT 9110</strain>
    </source>
</reference>
<evidence type="ECO:0000256" key="1">
    <source>
        <dbReference type="SAM" id="Phobius"/>
    </source>
</evidence>
<keyword evidence="1" id="KW-0812">Transmembrane</keyword>
<dbReference type="AlphaFoldDB" id="A0A1B6VL60"/>
<name>A0A1B6VL60_9PROT</name>
<dbReference type="PATRIC" id="fig|38307.3.peg.680"/>
<feature type="transmembrane region" description="Helical" evidence="1">
    <location>
        <begin position="119"/>
        <end position="138"/>
    </location>
</feature>
<proteinExistence type="predicted"/>
<evidence type="ECO:0000313" key="3">
    <source>
        <dbReference type="Proteomes" id="UP000077786"/>
    </source>
</evidence>
<comment type="caution">
    <text evidence="2">The sequence shown here is derived from an EMBL/GenBank/DDBJ whole genome shotgun (WGS) entry which is preliminary data.</text>
</comment>
<feature type="transmembrane region" description="Helical" evidence="1">
    <location>
        <begin position="84"/>
        <end position="107"/>
    </location>
</feature>
<accession>A0A1B6VL60</accession>